<feature type="compositionally biased region" description="Basic and acidic residues" evidence="1">
    <location>
        <begin position="110"/>
        <end position="132"/>
    </location>
</feature>
<keyword evidence="3" id="KW-1185">Reference proteome</keyword>
<organism evidence="2 3">
    <name type="scientific">Sphaerulina musiva (strain SO2202)</name>
    <name type="common">Poplar stem canker fungus</name>
    <name type="synonym">Septoria musiva</name>
    <dbReference type="NCBI Taxonomy" id="692275"/>
    <lineage>
        <taxon>Eukaryota</taxon>
        <taxon>Fungi</taxon>
        <taxon>Dikarya</taxon>
        <taxon>Ascomycota</taxon>
        <taxon>Pezizomycotina</taxon>
        <taxon>Dothideomycetes</taxon>
        <taxon>Dothideomycetidae</taxon>
        <taxon>Mycosphaerellales</taxon>
        <taxon>Mycosphaerellaceae</taxon>
        <taxon>Sphaerulina</taxon>
    </lineage>
</organism>
<sequence>MVFSWSDTADKQMLLRIMHLAGPVKLADFDQVAAGMPPGVTAEACRQRLRRIKKQVSDSESSKETTTTPVKRGVATKKIGGAKQKAQKSALGGEAGEWVDDDDGDDEEESPFKKSKIEKDQIKSESKVKSEHDEDDWLV</sequence>
<feature type="compositionally biased region" description="Low complexity" evidence="1">
    <location>
        <begin position="76"/>
        <end position="92"/>
    </location>
</feature>
<dbReference type="EMBL" id="KB456267">
    <property type="protein sequence ID" value="EMF10584.1"/>
    <property type="molecule type" value="Genomic_DNA"/>
</dbReference>
<dbReference type="STRING" id="692275.N1QJ28"/>
<protein>
    <submittedName>
        <fullName evidence="2">Uncharacterized protein</fullName>
    </submittedName>
</protein>
<dbReference type="Proteomes" id="UP000016931">
    <property type="component" value="Unassembled WGS sequence"/>
</dbReference>
<gene>
    <name evidence="2" type="ORF">SEPMUDRAFT_150640</name>
</gene>
<dbReference type="GeneID" id="27903442"/>
<accession>N1QJ28</accession>
<dbReference type="AlphaFoldDB" id="N1QJ28"/>
<evidence type="ECO:0000313" key="3">
    <source>
        <dbReference type="Proteomes" id="UP000016931"/>
    </source>
</evidence>
<dbReference type="RefSeq" id="XP_016758705.1">
    <property type="nucleotide sequence ID" value="XM_016906305.1"/>
</dbReference>
<dbReference type="HOGENOM" id="CLU_1846348_0_0_1"/>
<reference evidence="2 3" key="1">
    <citation type="journal article" date="2012" name="PLoS Pathog.">
        <title>Diverse lifestyles and strategies of plant pathogenesis encoded in the genomes of eighteen Dothideomycetes fungi.</title>
        <authorList>
            <person name="Ohm R.A."/>
            <person name="Feau N."/>
            <person name="Henrissat B."/>
            <person name="Schoch C.L."/>
            <person name="Horwitz B.A."/>
            <person name="Barry K.W."/>
            <person name="Condon B.J."/>
            <person name="Copeland A.C."/>
            <person name="Dhillon B."/>
            <person name="Glaser F."/>
            <person name="Hesse C.N."/>
            <person name="Kosti I."/>
            <person name="LaButti K."/>
            <person name="Lindquist E.A."/>
            <person name="Lucas S."/>
            <person name="Salamov A.A."/>
            <person name="Bradshaw R.E."/>
            <person name="Ciuffetti L."/>
            <person name="Hamelin R.C."/>
            <person name="Kema G.H.J."/>
            <person name="Lawrence C."/>
            <person name="Scott J.A."/>
            <person name="Spatafora J.W."/>
            <person name="Turgeon B.G."/>
            <person name="de Wit P.J.G.M."/>
            <person name="Zhong S."/>
            <person name="Goodwin S.B."/>
            <person name="Grigoriev I.V."/>
        </authorList>
    </citation>
    <scope>NUCLEOTIDE SEQUENCE [LARGE SCALE GENOMIC DNA]</scope>
    <source>
        <strain evidence="2 3">SO2202</strain>
    </source>
</reference>
<evidence type="ECO:0000256" key="1">
    <source>
        <dbReference type="SAM" id="MobiDB-lite"/>
    </source>
</evidence>
<evidence type="ECO:0000313" key="2">
    <source>
        <dbReference type="EMBL" id="EMF10584.1"/>
    </source>
</evidence>
<proteinExistence type="predicted"/>
<feature type="region of interest" description="Disordered" evidence="1">
    <location>
        <begin position="52"/>
        <end position="139"/>
    </location>
</feature>
<name>N1QJ28_SPHMS</name>
<feature type="compositionally biased region" description="Acidic residues" evidence="1">
    <location>
        <begin position="97"/>
        <end position="109"/>
    </location>
</feature>
<dbReference type="OrthoDB" id="4525115at2759"/>